<dbReference type="InterPro" id="IPR039425">
    <property type="entry name" value="RNA_pol_sigma-70-like"/>
</dbReference>
<dbReference type="PANTHER" id="PTHR43133">
    <property type="entry name" value="RNA POLYMERASE ECF-TYPE SIGMA FACTO"/>
    <property type="match status" value="1"/>
</dbReference>
<dbReference type="Pfam" id="PF04542">
    <property type="entry name" value="Sigma70_r2"/>
    <property type="match status" value="1"/>
</dbReference>
<dbReference type="InterPro" id="IPR013324">
    <property type="entry name" value="RNA_pol_sigma_r3/r4-like"/>
</dbReference>
<dbReference type="InterPro" id="IPR014284">
    <property type="entry name" value="RNA_pol_sigma-70_dom"/>
</dbReference>
<dbReference type="GO" id="GO:0003677">
    <property type="term" value="F:DNA binding"/>
    <property type="evidence" value="ECO:0007669"/>
    <property type="project" value="InterPro"/>
</dbReference>
<dbReference type="GO" id="GO:0006352">
    <property type="term" value="P:DNA-templated transcription initiation"/>
    <property type="evidence" value="ECO:0007669"/>
    <property type="project" value="InterPro"/>
</dbReference>
<dbReference type="SUPFAM" id="SSF88659">
    <property type="entry name" value="Sigma3 and sigma4 domains of RNA polymerase sigma factors"/>
    <property type="match status" value="1"/>
</dbReference>
<dbReference type="GO" id="GO:0016987">
    <property type="term" value="F:sigma factor activity"/>
    <property type="evidence" value="ECO:0007669"/>
    <property type="project" value="UniProtKB-KW"/>
</dbReference>
<accession>A0A150SUN6</accession>
<comment type="caution">
    <text evidence="7">The sequence shown here is derived from an EMBL/GenBank/DDBJ whole genome shotgun (WGS) entry which is preliminary data.</text>
</comment>
<evidence type="ECO:0000256" key="3">
    <source>
        <dbReference type="ARBA" id="ARBA00023082"/>
    </source>
</evidence>
<dbReference type="SUPFAM" id="SSF88946">
    <property type="entry name" value="Sigma2 domain of RNA polymerase sigma factors"/>
    <property type="match status" value="1"/>
</dbReference>
<dbReference type="InterPro" id="IPR036388">
    <property type="entry name" value="WH-like_DNA-bd_sf"/>
</dbReference>
<keyword evidence="4" id="KW-0804">Transcription</keyword>
<dbReference type="AlphaFoldDB" id="A0A150SUN6"/>
<sequence length="214" mass="23073">MLLSSPALAPRLTLVRASPLADLDDAGLARAAAEGQPGAAGAVWDRYGALVHGLLRRVLGPGGDVEDHAQETFLQFFREVKNLRDPAALRPFLLGIAVRVARSALRRRRFRRWLSLTDSGVLPDELAAGVDEGAREAVARLYAMLDTLDDRARLLFVLRHIEGLELAETAQASGMSLATAKRHLAKVTARVHAMAERDPLLAAYVAPAEEASDG</sequence>
<dbReference type="Gene3D" id="1.10.1740.10">
    <property type="match status" value="1"/>
</dbReference>
<gene>
    <name evidence="7" type="ORF">BE18_44495</name>
</gene>
<feature type="domain" description="RNA polymerase sigma factor 70 region 4 type 2" evidence="6">
    <location>
        <begin position="140"/>
        <end position="186"/>
    </location>
</feature>
<evidence type="ECO:0000256" key="4">
    <source>
        <dbReference type="ARBA" id="ARBA00023163"/>
    </source>
</evidence>
<evidence type="ECO:0000256" key="1">
    <source>
        <dbReference type="ARBA" id="ARBA00010641"/>
    </source>
</evidence>
<evidence type="ECO:0000313" key="8">
    <source>
        <dbReference type="Proteomes" id="UP000075515"/>
    </source>
</evidence>
<comment type="similarity">
    <text evidence="1">Belongs to the sigma-70 factor family. ECF subfamily.</text>
</comment>
<organism evidence="7 8">
    <name type="scientific">Sorangium cellulosum</name>
    <name type="common">Polyangium cellulosum</name>
    <dbReference type="NCBI Taxonomy" id="56"/>
    <lineage>
        <taxon>Bacteria</taxon>
        <taxon>Pseudomonadati</taxon>
        <taxon>Myxococcota</taxon>
        <taxon>Polyangia</taxon>
        <taxon>Polyangiales</taxon>
        <taxon>Polyangiaceae</taxon>
        <taxon>Sorangium</taxon>
    </lineage>
</organism>
<protein>
    <submittedName>
        <fullName evidence="7">RNA polymerase subunit sigma</fullName>
    </submittedName>
</protein>
<reference evidence="7 8" key="1">
    <citation type="submission" date="2014-02" db="EMBL/GenBank/DDBJ databases">
        <title>The small core and large imbalanced accessory genome model reveals a collaborative survival strategy of Sorangium cellulosum strains in nature.</title>
        <authorList>
            <person name="Han K."/>
            <person name="Peng R."/>
            <person name="Blom J."/>
            <person name="Li Y.-Z."/>
        </authorList>
    </citation>
    <scope>NUCLEOTIDE SEQUENCE [LARGE SCALE GENOMIC DNA]</scope>
    <source>
        <strain evidence="7 8">So0149</strain>
    </source>
</reference>
<dbReference type="NCBIfam" id="TIGR02937">
    <property type="entry name" value="sigma70-ECF"/>
    <property type="match status" value="1"/>
</dbReference>
<dbReference type="InterPro" id="IPR007627">
    <property type="entry name" value="RNA_pol_sigma70_r2"/>
</dbReference>
<dbReference type="EMBL" id="JEMC01003916">
    <property type="protein sequence ID" value="KYF77429.1"/>
    <property type="molecule type" value="Genomic_DNA"/>
</dbReference>
<dbReference type="Proteomes" id="UP000075515">
    <property type="component" value="Unassembled WGS sequence"/>
</dbReference>
<name>A0A150SUN6_SORCE</name>
<dbReference type="PANTHER" id="PTHR43133:SF63">
    <property type="entry name" value="RNA POLYMERASE SIGMA FACTOR FECI-RELATED"/>
    <property type="match status" value="1"/>
</dbReference>
<evidence type="ECO:0000256" key="2">
    <source>
        <dbReference type="ARBA" id="ARBA00023015"/>
    </source>
</evidence>
<feature type="domain" description="RNA polymerase sigma-70 region 2" evidence="5">
    <location>
        <begin position="45"/>
        <end position="109"/>
    </location>
</feature>
<evidence type="ECO:0000313" key="7">
    <source>
        <dbReference type="EMBL" id="KYF77429.1"/>
    </source>
</evidence>
<keyword evidence="2" id="KW-0805">Transcription regulation</keyword>
<evidence type="ECO:0000259" key="5">
    <source>
        <dbReference type="Pfam" id="PF04542"/>
    </source>
</evidence>
<evidence type="ECO:0000259" key="6">
    <source>
        <dbReference type="Pfam" id="PF08281"/>
    </source>
</evidence>
<dbReference type="InterPro" id="IPR013325">
    <property type="entry name" value="RNA_pol_sigma_r2"/>
</dbReference>
<dbReference type="Gene3D" id="1.10.10.10">
    <property type="entry name" value="Winged helix-like DNA-binding domain superfamily/Winged helix DNA-binding domain"/>
    <property type="match status" value="1"/>
</dbReference>
<keyword evidence="3" id="KW-0731">Sigma factor</keyword>
<dbReference type="InterPro" id="IPR013249">
    <property type="entry name" value="RNA_pol_sigma70_r4_t2"/>
</dbReference>
<dbReference type="Pfam" id="PF08281">
    <property type="entry name" value="Sigma70_r4_2"/>
    <property type="match status" value="1"/>
</dbReference>
<proteinExistence type="inferred from homology"/>